<dbReference type="Proteomes" id="UP000295301">
    <property type="component" value="Unassembled WGS sequence"/>
</dbReference>
<reference evidence="1 2" key="1">
    <citation type="submission" date="2019-03" db="EMBL/GenBank/DDBJ databases">
        <title>Ruegeria lutea sp. nov., a novel strain, isolated from marine sediment, the Masan Bay, South Korea.</title>
        <authorList>
            <person name="Kim J."/>
            <person name="Kim D.-Y."/>
            <person name="Lee S.-S."/>
        </authorList>
    </citation>
    <scope>NUCLEOTIDE SEQUENCE [LARGE SCALE GENOMIC DNA]</scope>
    <source>
        <strain evidence="1 2">318-1</strain>
    </source>
</reference>
<dbReference type="Gene3D" id="6.10.250.730">
    <property type="match status" value="1"/>
</dbReference>
<accession>A0A4R5VE84</accession>
<dbReference type="OrthoDB" id="7864549at2"/>
<comment type="caution">
    <text evidence="1">The sequence shown here is derived from an EMBL/GenBank/DDBJ whole genome shotgun (WGS) entry which is preliminary data.</text>
</comment>
<evidence type="ECO:0000313" key="2">
    <source>
        <dbReference type="Proteomes" id="UP000295301"/>
    </source>
</evidence>
<name>A0A4R5VE84_9RHOB</name>
<dbReference type="InterPro" id="IPR010385">
    <property type="entry name" value="DUF982"/>
</dbReference>
<evidence type="ECO:0000313" key="1">
    <source>
        <dbReference type="EMBL" id="TDK50714.1"/>
    </source>
</evidence>
<sequence length="88" mass="9645">MEVTWGNPMTFVVSSQGDTQKISTIEQALYWLRKKWPIADRNRELALDQVDAAMHCLVTVGTARRAFLSAAKTAGFLPEHAGAETAPA</sequence>
<dbReference type="EMBL" id="SMUV01000054">
    <property type="protein sequence ID" value="TDK50714.1"/>
    <property type="molecule type" value="Genomic_DNA"/>
</dbReference>
<dbReference type="AlphaFoldDB" id="A0A4R5VE84"/>
<proteinExistence type="predicted"/>
<protein>
    <submittedName>
        <fullName evidence="1">DUF982 domain-containing protein</fullName>
    </submittedName>
</protein>
<keyword evidence="2" id="KW-1185">Reference proteome</keyword>
<gene>
    <name evidence="1" type="ORF">E1832_05490</name>
</gene>
<dbReference type="Pfam" id="PF06169">
    <property type="entry name" value="DUF982"/>
    <property type="match status" value="1"/>
</dbReference>
<organism evidence="1 2">
    <name type="scientific">Antarcticimicrobium luteum</name>
    <dbReference type="NCBI Taxonomy" id="2547397"/>
    <lineage>
        <taxon>Bacteria</taxon>
        <taxon>Pseudomonadati</taxon>
        <taxon>Pseudomonadota</taxon>
        <taxon>Alphaproteobacteria</taxon>
        <taxon>Rhodobacterales</taxon>
        <taxon>Paracoccaceae</taxon>
        <taxon>Antarcticimicrobium</taxon>
    </lineage>
</organism>